<dbReference type="Pfam" id="PF01636">
    <property type="entry name" value="APH"/>
    <property type="match status" value="1"/>
</dbReference>
<dbReference type="Gene3D" id="3.90.1200.10">
    <property type="match status" value="1"/>
</dbReference>
<protein>
    <recommendedName>
        <fullName evidence="1">Aminoglycoside phosphotransferase domain-containing protein</fullName>
    </recommendedName>
</protein>
<comment type="caution">
    <text evidence="2">The sequence shown here is derived from an EMBL/GenBank/DDBJ whole genome shotgun (WGS) entry which is preliminary data.</text>
</comment>
<dbReference type="EMBL" id="RCBY01000012">
    <property type="protein sequence ID" value="RQH53506.1"/>
    <property type="molecule type" value="Genomic_DNA"/>
</dbReference>
<feature type="domain" description="Aminoglycoside phosphotransferase" evidence="1">
    <location>
        <begin position="14"/>
        <end position="71"/>
    </location>
</feature>
<keyword evidence="3" id="KW-1185">Reference proteome</keyword>
<organism evidence="2 3">
    <name type="scientific">Okeania hirsuta</name>
    <dbReference type="NCBI Taxonomy" id="1458930"/>
    <lineage>
        <taxon>Bacteria</taxon>
        <taxon>Bacillati</taxon>
        <taxon>Cyanobacteriota</taxon>
        <taxon>Cyanophyceae</taxon>
        <taxon>Oscillatoriophycideae</taxon>
        <taxon>Oscillatoriales</taxon>
        <taxon>Microcoleaceae</taxon>
        <taxon>Okeania</taxon>
    </lineage>
</organism>
<dbReference type="OrthoDB" id="101887at2"/>
<dbReference type="RefSeq" id="WP_124144211.1">
    <property type="nucleotide sequence ID" value="NZ_CAWOKI010000390.1"/>
</dbReference>
<dbReference type="SUPFAM" id="SSF56112">
    <property type="entry name" value="Protein kinase-like (PK-like)"/>
    <property type="match status" value="1"/>
</dbReference>
<gene>
    <name evidence="2" type="ORF">D5R40_03790</name>
</gene>
<evidence type="ECO:0000313" key="3">
    <source>
        <dbReference type="Proteomes" id="UP000269154"/>
    </source>
</evidence>
<evidence type="ECO:0000259" key="1">
    <source>
        <dbReference type="Pfam" id="PF01636"/>
    </source>
</evidence>
<dbReference type="InterPro" id="IPR002575">
    <property type="entry name" value="Aminoglycoside_PTrfase"/>
</dbReference>
<name>A0A3N6PJP4_9CYAN</name>
<reference evidence="2 3" key="1">
    <citation type="journal article" date="2018" name="ACS Chem. Biol.">
        <title>Ketoreductase domain dysfunction expands chemodiversity: malyngamide biosynthesis in the cyanobacterium Okeania hirsuta.</title>
        <authorList>
            <person name="Moss N.A."/>
            <person name="Leao T."/>
            <person name="Rankin M."/>
            <person name="McCullough T.M."/>
            <person name="Qu P."/>
            <person name="Korobeynikov A."/>
            <person name="Smith J.L."/>
            <person name="Gerwick L."/>
            <person name="Gerwick W.H."/>
        </authorList>
    </citation>
    <scope>NUCLEOTIDE SEQUENCE [LARGE SCALE GENOMIC DNA]</scope>
    <source>
        <strain evidence="2 3">PAB10Feb10-1</strain>
    </source>
</reference>
<dbReference type="Proteomes" id="UP000269154">
    <property type="component" value="Unassembled WGS sequence"/>
</dbReference>
<sequence length="130" mass="15191">MSIKINVRIQKLQTLAPHLKKLCSQLAEYKIPPTLVYEDLHLGNVALHNNKYLIFDWTDSCISHPLFDMFPLFFPQKKKPFLSSLSSLRDEYLSQWEIYESKPHLLEAWKLAKPLCALHHAVTYQHITAC</sequence>
<dbReference type="AlphaFoldDB" id="A0A3N6PJP4"/>
<evidence type="ECO:0000313" key="2">
    <source>
        <dbReference type="EMBL" id="RQH53506.1"/>
    </source>
</evidence>
<proteinExistence type="predicted"/>
<accession>A0A3N6PJP4</accession>
<dbReference type="InterPro" id="IPR011009">
    <property type="entry name" value="Kinase-like_dom_sf"/>
</dbReference>